<dbReference type="RefSeq" id="WP_130534486.1">
    <property type="nucleotide sequence ID" value="NZ_SHMG01000005.1"/>
</dbReference>
<evidence type="ECO:0000313" key="2">
    <source>
        <dbReference type="Proteomes" id="UP000294164"/>
    </source>
</evidence>
<dbReference type="Proteomes" id="UP000294164">
    <property type="component" value="Unassembled WGS sequence"/>
</dbReference>
<proteinExistence type="predicted"/>
<dbReference type="EMBL" id="SHMG01000005">
    <property type="protein sequence ID" value="TAA42471.1"/>
    <property type="molecule type" value="Genomic_DNA"/>
</dbReference>
<sequence length="159" mass="16809">MADQEEPASWQLLEFLKRRVQLIQGAGFRTQIGAGVIILDDTEVPDDPTVAATIIEAGDASATGGSGVHVKSDVDVTIEYSIPRGQGTKNPKLQAHRARADLMKVLIVKSRDLPQFISTLSIVSASLGSTADQETGVSYVIAQVTVRAGLVDITPPANS</sequence>
<evidence type="ECO:0000313" key="1">
    <source>
        <dbReference type="EMBL" id="TAA42471.1"/>
    </source>
</evidence>
<dbReference type="AlphaFoldDB" id="A0A4Q8M3N0"/>
<organism evidence="1 2">
    <name type="scientific">Pseudoxanthomonas winnipegensis</name>
    <dbReference type="NCBI Taxonomy" id="2480810"/>
    <lineage>
        <taxon>Bacteria</taxon>
        <taxon>Pseudomonadati</taxon>
        <taxon>Pseudomonadota</taxon>
        <taxon>Gammaproteobacteria</taxon>
        <taxon>Lysobacterales</taxon>
        <taxon>Lysobacteraceae</taxon>
        <taxon>Pseudoxanthomonas</taxon>
    </lineage>
</organism>
<reference evidence="1 2" key="1">
    <citation type="submission" date="2019-02" db="EMBL/GenBank/DDBJ databases">
        <title>WGS of Pseudoxanthomonas species novum from clinical isolates.</title>
        <authorList>
            <person name="Bernier A.-M."/>
            <person name="Bernard K."/>
            <person name="Vachon A."/>
        </authorList>
    </citation>
    <scope>NUCLEOTIDE SEQUENCE [LARGE SCALE GENOMIC DNA]</scope>
    <source>
        <strain evidence="1 2">NML130969</strain>
    </source>
</reference>
<name>A0A4Q8M3N0_9GAMM</name>
<gene>
    <name evidence="1" type="ORF">EA655_10595</name>
</gene>
<accession>A0A4Q8M3N0</accession>
<comment type="caution">
    <text evidence="1">The sequence shown here is derived from an EMBL/GenBank/DDBJ whole genome shotgun (WGS) entry which is preliminary data.</text>
</comment>
<protein>
    <submittedName>
        <fullName evidence="1">Uncharacterized protein</fullName>
    </submittedName>
</protein>
<dbReference type="OrthoDB" id="6050407at2"/>